<comment type="caution">
    <text evidence="2">The sequence shown here is derived from an EMBL/GenBank/DDBJ whole genome shotgun (WGS) entry which is preliminary data.</text>
</comment>
<keyword evidence="1" id="KW-0472">Membrane</keyword>
<evidence type="ECO:0000313" key="3">
    <source>
        <dbReference type="Proteomes" id="UP000518752"/>
    </source>
</evidence>
<accession>A0A8H5HDY8</accession>
<gene>
    <name evidence="2" type="ORF">D9757_008155</name>
</gene>
<dbReference type="EMBL" id="JAACJN010000057">
    <property type="protein sequence ID" value="KAF5381513.1"/>
    <property type="molecule type" value="Genomic_DNA"/>
</dbReference>
<feature type="transmembrane region" description="Helical" evidence="1">
    <location>
        <begin position="76"/>
        <end position="97"/>
    </location>
</feature>
<feature type="transmembrane region" description="Helical" evidence="1">
    <location>
        <begin position="140"/>
        <end position="160"/>
    </location>
</feature>
<keyword evidence="1" id="KW-1133">Transmembrane helix</keyword>
<dbReference type="PANTHER" id="PTHR38646:SF1">
    <property type="entry name" value="DUF202 DOMAIN-CONTAINING PROTEIN"/>
    <property type="match status" value="1"/>
</dbReference>
<organism evidence="2 3">
    <name type="scientific">Collybiopsis confluens</name>
    <dbReference type="NCBI Taxonomy" id="2823264"/>
    <lineage>
        <taxon>Eukaryota</taxon>
        <taxon>Fungi</taxon>
        <taxon>Dikarya</taxon>
        <taxon>Basidiomycota</taxon>
        <taxon>Agaricomycotina</taxon>
        <taxon>Agaricomycetes</taxon>
        <taxon>Agaricomycetidae</taxon>
        <taxon>Agaricales</taxon>
        <taxon>Marasmiineae</taxon>
        <taxon>Omphalotaceae</taxon>
        <taxon>Collybiopsis</taxon>
    </lineage>
</organism>
<dbReference type="Proteomes" id="UP000518752">
    <property type="component" value="Unassembled WGS sequence"/>
</dbReference>
<evidence type="ECO:0008006" key="4">
    <source>
        <dbReference type="Google" id="ProtNLM"/>
    </source>
</evidence>
<dbReference type="AlphaFoldDB" id="A0A8H5HDY8"/>
<protein>
    <recommendedName>
        <fullName evidence="4">DUF202 domain-containing protein</fullName>
    </recommendedName>
</protein>
<sequence length="276" mass="30497">MSHSYRYRGHRAQSFSASDINELVELRARQRTFYGAYFRTALGNLGYSLTILRLFDSRFYKSKRSIPFIQSIGITLFLSVGLLFLILGALLFVISFLRDRHSRHDFADLPTPNHEYDTADVIQTVGQKGSRIFGRPFVTAGWIVIAVAGVVLAVEIGLLVTKLKKSPLSSSPGPQPLSLPSCFEFELGVRRLSQFQPRNVSYVLSPSGLRSTADLFSLPSRFSPHPAFLLPYPSPSRPAPLSPSDVPLVLCIGGTDVWGEGEREGESCTGTKTWVG</sequence>
<evidence type="ECO:0000313" key="2">
    <source>
        <dbReference type="EMBL" id="KAF5381513.1"/>
    </source>
</evidence>
<evidence type="ECO:0000256" key="1">
    <source>
        <dbReference type="SAM" id="Phobius"/>
    </source>
</evidence>
<proteinExistence type="predicted"/>
<keyword evidence="3" id="KW-1185">Reference proteome</keyword>
<reference evidence="2 3" key="1">
    <citation type="journal article" date="2020" name="ISME J.">
        <title>Uncovering the hidden diversity of litter-decomposition mechanisms in mushroom-forming fungi.</title>
        <authorList>
            <person name="Floudas D."/>
            <person name="Bentzer J."/>
            <person name="Ahren D."/>
            <person name="Johansson T."/>
            <person name="Persson P."/>
            <person name="Tunlid A."/>
        </authorList>
    </citation>
    <scope>NUCLEOTIDE SEQUENCE [LARGE SCALE GENOMIC DNA]</scope>
    <source>
        <strain evidence="2 3">CBS 406.79</strain>
    </source>
</reference>
<name>A0A8H5HDY8_9AGAR</name>
<keyword evidence="1" id="KW-0812">Transmembrane</keyword>
<dbReference type="OrthoDB" id="2555434at2759"/>
<feature type="transmembrane region" description="Helical" evidence="1">
    <location>
        <begin position="36"/>
        <end position="55"/>
    </location>
</feature>
<dbReference type="PANTHER" id="PTHR38646">
    <property type="entry name" value="YALI0F00814P"/>
    <property type="match status" value="1"/>
</dbReference>